<keyword evidence="2" id="KW-0560">Oxidoreductase</keyword>
<dbReference type="Pfam" id="PF01408">
    <property type="entry name" value="GFO_IDH_MocA"/>
    <property type="match status" value="1"/>
</dbReference>
<dbReference type="SUPFAM" id="SSF51735">
    <property type="entry name" value="NAD(P)-binding Rossmann-fold domains"/>
    <property type="match status" value="1"/>
</dbReference>
<comment type="similarity">
    <text evidence="1">Belongs to the Gfo/Idh/MocA family.</text>
</comment>
<dbReference type="PANTHER" id="PTHR43708">
    <property type="entry name" value="CONSERVED EXPRESSED OXIDOREDUCTASE (EUROFUNG)"/>
    <property type="match status" value="1"/>
</dbReference>
<sequence length="388" mass="41950">MKQGLVAAHRAGGFDTALGHRAAAHGYRGGMTSANDAERELQVAVIGYGKGGEVFHAPLVDATPGLRLAAVVTGNPERQAAVRERYPGAEAISSADELWKRTGDIDLVVVTTPNETHVPLARAAMEAGFAAVVDKPFALTAAEGHELAEDARRLGQVLTVYQNRRWDSDFLTLWKLVEEGALGRVHRFESRFERWRPEARGTWRDNGDPDAGAGILYDLGPHLIDQAVNLFGPVESVYAELDARRGAAADDDAFLALTHTGGVRSHLWMSALAAQLGPRFRVLGDRAAFTVDGLDSQEERLESGERPDAPDWGVEPESAWGRLGTVEESHPVRSERGAYPAFYAAVRDAVGEGEPLPVELHEVVHGLEIIEAARRSARTGRVAAVRPS</sequence>
<evidence type="ECO:0000256" key="3">
    <source>
        <dbReference type="SAM" id="MobiDB-lite"/>
    </source>
</evidence>
<organism evidence="6 7">
    <name type="scientific">Streptomonospora halophila</name>
    <dbReference type="NCBI Taxonomy" id="427369"/>
    <lineage>
        <taxon>Bacteria</taxon>
        <taxon>Bacillati</taxon>
        <taxon>Actinomycetota</taxon>
        <taxon>Actinomycetes</taxon>
        <taxon>Streptosporangiales</taxon>
        <taxon>Nocardiopsidaceae</taxon>
        <taxon>Streptomonospora</taxon>
    </lineage>
</organism>
<evidence type="ECO:0000256" key="1">
    <source>
        <dbReference type="ARBA" id="ARBA00010928"/>
    </source>
</evidence>
<dbReference type="PANTHER" id="PTHR43708:SF5">
    <property type="entry name" value="CONSERVED EXPRESSED OXIDOREDUCTASE (EUROFUNG)-RELATED"/>
    <property type="match status" value="1"/>
</dbReference>
<dbReference type="InterPro" id="IPR036291">
    <property type="entry name" value="NAD(P)-bd_dom_sf"/>
</dbReference>
<dbReference type="EMBL" id="BAABIK010000011">
    <property type="protein sequence ID" value="GAA4941289.1"/>
    <property type="molecule type" value="Genomic_DNA"/>
</dbReference>
<dbReference type="Gene3D" id="3.30.360.10">
    <property type="entry name" value="Dihydrodipicolinate Reductase, domain 2"/>
    <property type="match status" value="1"/>
</dbReference>
<proteinExistence type="inferred from homology"/>
<feature type="compositionally biased region" description="Basic and acidic residues" evidence="3">
    <location>
        <begin position="297"/>
        <end position="309"/>
    </location>
</feature>
<reference evidence="7" key="1">
    <citation type="journal article" date="2019" name="Int. J. Syst. Evol. Microbiol.">
        <title>The Global Catalogue of Microorganisms (GCM) 10K type strain sequencing project: providing services to taxonomists for standard genome sequencing and annotation.</title>
        <authorList>
            <consortium name="The Broad Institute Genomics Platform"/>
            <consortium name="The Broad Institute Genome Sequencing Center for Infectious Disease"/>
            <person name="Wu L."/>
            <person name="Ma J."/>
        </authorList>
    </citation>
    <scope>NUCLEOTIDE SEQUENCE [LARGE SCALE GENOMIC DNA]</scope>
    <source>
        <strain evidence="7">JCM 18123</strain>
    </source>
</reference>
<feature type="domain" description="Gfo/Idh/MocA-like oxidoreductase C-terminal" evidence="5">
    <location>
        <begin position="175"/>
        <end position="383"/>
    </location>
</feature>
<accession>A0ABP9GG67</accession>
<feature type="domain" description="Gfo/Idh/MocA-like oxidoreductase N-terminal" evidence="4">
    <location>
        <begin position="42"/>
        <end position="161"/>
    </location>
</feature>
<feature type="region of interest" description="Disordered" evidence="3">
    <location>
        <begin position="296"/>
        <end position="317"/>
    </location>
</feature>
<dbReference type="InterPro" id="IPR004104">
    <property type="entry name" value="Gfo/Idh/MocA-like_OxRdtase_C"/>
</dbReference>
<comment type="caution">
    <text evidence="6">The sequence shown here is derived from an EMBL/GenBank/DDBJ whole genome shotgun (WGS) entry which is preliminary data.</text>
</comment>
<gene>
    <name evidence="6" type="ORF">GCM10023224_23990</name>
</gene>
<evidence type="ECO:0000259" key="4">
    <source>
        <dbReference type="Pfam" id="PF01408"/>
    </source>
</evidence>
<dbReference type="InterPro" id="IPR000683">
    <property type="entry name" value="Gfo/Idh/MocA-like_OxRdtase_N"/>
</dbReference>
<dbReference type="Proteomes" id="UP001499993">
    <property type="component" value="Unassembled WGS sequence"/>
</dbReference>
<dbReference type="Gene3D" id="3.40.50.720">
    <property type="entry name" value="NAD(P)-binding Rossmann-like Domain"/>
    <property type="match status" value="1"/>
</dbReference>
<evidence type="ECO:0000256" key="2">
    <source>
        <dbReference type="ARBA" id="ARBA00023002"/>
    </source>
</evidence>
<dbReference type="InterPro" id="IPR051317">
    <property type="entry name" value="Gfo/Idh/MocA_oxidoreduct"/>
</dbReference>
<evidence type="ECO:0000313" key="7">
    <source>
        <dbReference type="Proteomes" id="UP001499993"/>
    </source>
</evidence>
<keyword evidence="7" id="KW-1185">Reference proteome</keyword>
<protein>
    <submittedName>
        <fullName evidence="6">Gfo/Idh/MocA family oxidoreductase</fullName>
    </submittedName>
</protein>
<dbReference type="Pfam" id="PF02894">
    <property type="entry name" value="GFO_IDH_MocA_C"/>
    <property type="match status" value="1"/>
</dbReference>
<name>A0ABP9GG67_9ACTN</name>
<dbReference type="SUPFAM" id="SSF55347">
    <property type="entry name" value="Glyceraldehyde-3-phosphate dehydrogenase-like, C-terminal domain"/>
    <property type="match status" value="1"/>
</dbReference>
<evidence type="ECO:0000313" key="6">
    <source>
        <dbReference type="EMBL" id="GAA4941289.1"/>
    </source>
</evidence>
<evidence type="ECO:0000259" key="5">
    <source>
        <dbReference type="Pfam" id="PF02894"/>
    </source>
</evidence>